<dbReference type="AlphaFoldDB" id="A0A518EVR7"/>
<accession>A0A518EVR7</accession>
<evidence type="ECO:0000313" key="2">
    <source>
        <dbReference type="EMBL" id="QDV08186.1"/>
    </source>
</evidence>
<keyword evidence="1" id="KW-0732">Signal</keyword>
<dbReference type="OrthoDB" id="257588at2"/>
<dbReference type="InterPro" id="IPR013517">
    <property type="entry name" value="FG-GAP"/>
</dbReference>
<gene>
    <name evidence="2" type="ORF">Poly30_37220</name>
</gene>
<dbReference type="Proteomes" id="UP000320390">
    <property type="component" value="Chromosome"/>
</dbReference>
<proteinExistence type="predicted"/>
<reference evidence="2 3" key="1">
    <citation type="submission" date="2019-02" db="EMBL/GenBank/DDBJ databases">
        <title>Deep-cultivation of Planctomycetes and their phenomic and genomic characterization uncovers novel biology.</title>
        <authorList>
            <person name="Wiegand S."/>
            <person name="Jogler M."/>
            <person name="Boedeker C."/>
            <person name="Pinto D."/>
            <person name="Vollmers J."/>
            <person name="Rivas-Marin E."/>
            <person name="Kohn T."/>
            <person name="Peeters S.H."/>
            <person name="Heuer A."/>
            <person name="Rast P."/>
            <person name="Oberbeckmann S."/>
            <person name="Bunk B."/>
            <person name="Jeske O."/>
            <person name="Meyerdierks A."/>
            <person name="Storesund J.E."/>
            <person name="Kallscheuer N."/>
            <person name="Luecker S."/>
            <person name="Lage O.M."/>
            <person name="Pohl T."/>
            <person name="Merkel B.J."/>
            <person name="Hornburger P."/>
            <person name="Mueller R.-W."/>
            <person name="Bruemmer F."/>
            <person name="Labrenz M."/>
            <person name="Spormann A.M."/>
            <person name="Op den Camp H."/>
            <person name="Overmann J."/>
            <person name="Amann R."/>
            <person name="Jetten M.S.M."/>
            <person name="Mascher T."/>
            <person name="Medema M.H."/>
            <person name="Devos D.P."/>
            <person name="Kaster A.-K."/>
            <person name="Ovreas L."/>
            <person name="Rohde M."/>
            <person name="Galperin M.Y."/>
            <person name="Jogler C."/>
        </authorList>
    </citation>
    <scope>NUCLEOTIDE SEQUENCE [LARGE SCALE GENOMIC DNA]</scope>
    <source>
        <strain evidence="2 3">Poly30</strain>
    </source>
</reference>
<dbReference type="InterPro" id="IPR027039">
    <property type="entry name" value="Crtac1"/>
</dbReference>
<organism evidence="2 3">
    <name type="scientific">Saltatorellus ferox</name>
    <dbReference type="NCBI Taxonomy" id="2528018"/>
    <lineage>
        <taxon>Bacteria</taxon>
        <taxon>Pseudomonadati</taxon>
        <taxon>Planctomycetota</taxon>
        <taxon>Planctomycetia</taxon>
        <taxon>Planctomycetia incertae sedis</taxon>
        <taxon>Saltatorellus</taxon>
    </lineage>
</organism>
<evidence type="ECO:0000313" key="3">
    <source>
        <dbReference type="Proteomes" id="UP000320390"/>
    </source>
</evidence>
<keyword evidence="3" id="KW-1185">Reference proteome</keyword>
<dbReference type="Gene3D" id="2.130.10.130">
    <property type="entry name" value="Integrin alpha, N-terminal"/>
    <property type="match status" value="2"/>
</dbReference>
<sequence>MLCMLLTFAASGPVSGTPASAGPQSGGAVIRLSETTPDLRDPRLDGWKTEAFAEDAGAVLKAWKHEFADGPAESSRRRAAEGLIHVPVPEGLQRVRDTGSFTATRWTRALVGAEVGNRDDAEREDAERRDTERQDLGDLVALMRGPFQGHAHVLIKVTGVTPSEVPGAPWRTALLLEVGGHSAERGWHSTATGTADWQIAEGERGAPRLLDLTLDSFESTELRIPGGQLFEDVTATVLEGEPAWTEQLLVGQDRWARTIEERLGMGLYKHSGIAVGDANGDGLEDLYVAQPAGLPNLLLLKDARGGLHDVAAAAGVDWLDHTSSALLLDLDGDGDQDLAATVGGVLVVHENLGFQDGSEGGAPRFRARPPLTSQDTDLYGLSAADVDLDGDLDLYVTADFANKRRDESTTERARFDYVDANDGGRNVLWRNVGGLRFEDATAELGLDVNNQRHSLAATWRDLDRDGDIDLYVANDYGHNCLYRNRSELGERRVGPLFEECAESCGVEDRGSGMSIDVGDPNRDGELDLLVANMWSSAGRRVVPQKGFGAADSAAERDQFSRFAKGNTLFLASSGDSERYAEASRGANIERGRWAWGTPFIDLDGDGWEDMLVGNGYVTSHDTGDL</sequence>
<name>A0A518EVR7_9BACT</name>
<dbReference type="PANTHER" id="PTHR16026">
    <property type="entry name" value="CARTILAGE ACIDIC PROTEIN 1"/>
    <property type="match status" value="1"/>
</dbReference>
<dbReference type="PANTHER" id="PTHR16026:SF0">
    <property type="entry name" value="CARTILAGE ACIDIC PROTEIN 1"/>
    <property type="match status" value="1"/>
</dbReference>
<protein>
    <submittedName>
        <fullName evidence="2">FG-GAP repeat protein</fullName>
    </submittedName>
</protein>
<dbReference type="Pfam" id="PF13517">
    <property type="entry name" value="FG-GAP_3"/>
    <property type="match status" value="2"/>
</dbReference>
<dbReference type="InterPro" id="IPR028994">
    <property type="entry name" value="Integrin_alpha_N"/>
</dbReference>
<dbReference type="EMBL" id="CP036434">
    <property type="protein sequence ID" value="QDV08186.1"/>
    <property type="molecule type" value="Genomic_DNA"/>
</dbReference>
<dbReference type="SUPFAM" id="SSF69318">
    <property type="entry name" value="Integrin alpha N-terminal domain"/>
    <property type="match status" value="1"/>
</dbReference>
<evidence type="ECO:0000256" key="1">
    <source>
        <dbReference type="ARBA" id="ARBA00022729"/>
    </source>
</evidence>